<dbReference type="SMART" id="SM00409">
    <property type="entry name" value="IG"/>
    <property type="match status" value="1"/>
</dbReference>
<organism evidence="2 3">
    <name type="scientific">Ranitomeya imitator</name>
    <name type="common">mimic poison frog</name>
    <dbReference type="NCBI Taxonomy" id="111125"/>
    <lineage>
        <taxon>Eukaryota</taxon>
        <taxon>Metazoa</taxon>
        <taxon>Chordata</taxon>
        <taxon>Craniata</taxon>
        <taxon>Vertebrata</taxon>
        <taxon>Euteleostomi</taxon>
        <taxon>Amphibia</taxon>
        <taxon>Batrachia</taxon>
        <taxon>Anura</taxon>
        <taxon>Neobatrachia</taxon>
        <taxon>Hyloidea</taxon>
        <taxon>Dendrobatidae</taxon>
        <taxon>Dendrobatinae</taxon>
        <taxon>Ranitomeya</taxon>
    </lineage>
</organism>
<evidence type="ECO:0000313" key="2">
    <source>
        <dbReference type="EMBL" id="CAJ0940883.1"/>
    </source>
</evidence>
<dbReference type="EMBL" id="CAUEEQ010018405">
    <property type="protein sequence ID" value="CAJ0940883.1"/>
    <property type="molecule type" value="Genomic_DNA"/>
</dbReference>
<comment type="caution">
    <text evidence="2">The sequence shown here is derived from an EMBL/GenBank/DDBJ whole genome shotgun (WGS) entry which is preliminary data.</text>
</comment>
<dbReference type="Gene3D" id="2.60.40.10">
    <property type="entry name" value="Immunoglobulins"/>
    <property type="match status" value="1"/>
</dbReference>
<sequence length="145" mass="16273">MCSTKCKTKISVLTSNMSWTVLFFAAVFFCTYCAAQFTVTQSTSKSVSTGDTVTISCTVSGFSISDRSVHWYQQKEGNRPRYLLWYYSDSNKHQGAGVPDRFSGSKDNSKNTGYLTIKQSMLDDEAHYYCGVWHPTNGLHTVTKL</sequence>
<dbReference type="InterPro" id="IPR013106">
    <property type="entry name" value="Ig_V-set"/>
</dbReference>
<dbReference type="InterPro" id="IPR036179">
    <property type="entry name" value="Ig-like_dom_sf"/>
</dbReference>
<gene>
    <name evidence="2" type="ORF">RIMI_LOCUS9035331</name>
</gene>
<evidence type="ECO:0000313" key="3">
    <source>
        <dbReference type="Proteomes" id="UP001176940"/>
    </source>
</evidence>
<accession>A0ABN9LGH8</accession>
<feature type="domain" description="Ig-like" evidence="1">
    <location>
        <begin position="35"/>
        <end position="145"/>
    </location>
</feature>
<protein>
    <recommendedName>
        <fullName evidence="1">Ig-like domain-containing protein</fullName>
    </recommendedName>
</protein>
<dbReference type="SUPFAM" id="SSF48726">
    <property type="entry name" value="Immunoglobulin"/>
    <property type="match status" value="1"/>
</dbReference>
<proteinExistence type="predicted"/>
<dbReference type="InterPro" id="IPR013783">
    <property type="entry name" value="Ig-like_fold"/>
</dbReference>
<dbReference type="PROSITE" id="PS50835">
    <property type="entry name" value="IG_LIKE"/>
    <property type="match status" value="1"/>
</dbReference>
<evidence type="ECO:0000259" key="1">
    <source>
        <dbReference type="PROSITE" id="PS50835"/>
    </source>
</evidence>
<dbReference type="InterPro" id="IPR003599">
    <property type="entry name" value="Ig_sub"/>
</dbReference>
<keyword evidence="3" id="KW-1185">Reference proteome</keyword>
<dbReference type="InterPro" id="IPR007110">
    <property type="entry name" value="Ig-like_dom"/>
</dbReference>
<dbReference type="Pfam" id="PF07686">
    <property type="entry name" value="V-set"/>
    <property type="match status" value="1"/>
</dbReference>
<reference evidence="2" key="1">
    <citation type="submission" date="2023-07" db="EMBL/GenBank/DDBJ databases">
        <authorList>
            <person name="Stuckert A."/>
        </authorList>
    </citation>
    <scope>NUCLEOTIDE SEQUENCE</scope>
</reference>
<dbReference type="InterPro" id="IPR050150">
    <property type="entry name" value="IgV_Light_Chain"/>
</dbReference>
<name>A0ABN9LGH8_9NEOB</name>
<dbReference type="PANTHER" id="PTHR23267">
    <property type="entry name" value="IMMUNOGLOBULIN LIGHT CHAIN"/>
    <property type="match status" value="1"/>
</dbReference>
<dbReference type="SMART" id="SM00406">
    <property type="entry name" value="IGv"/>
    <property type="match status" value="1"/>
</dbReference>
<dbReference type="Proteomes" id="UP001176940">
    <property type="component" value="Unassembled WGS sequence"/>
</dbReference>